<evidence type="ECO:0000313" key="1">
    <source>
        <dbReference type="EMBL" id="MBW4543116.1"/>
    </source>
</evidence>
<dbReference type="EMBL" id="JAHHIF010000002">
    <property type="protein sequence ID" value="MBW4543116.1"/>
    <property type="molecule type" value="Genomic_DNA"/>
</dbReference>
<sequence length="112" mass="12953">MLPKLINLTLHLVIKEVDSVLEDCLKQPYQAAFSIQQWRHKLINCVLNQIPNYYTIIEGMKDLPEDPTILYRCPEEQSILKALIYKSMAEVLQQNSESISGDILQKQSSNNY</sequence>
<reference evidence="1" key="2">
    <citation type="journal article" date="2022" name="Microbiol. Resour. Announc.">
        <title>Metagenome Sequencing to Explore Phylogenomics of Terrestrial Cyanobacteria.</title>
        <authorList>
            <person name="Ward R.D."/>
            <person name="Stajich J.E."/>
            <person name="Johansen J.R."/>
            <person name="Huntemann M."/>
            <person name="Clum A."/>
            <person name="Foster B."/>
            <person name="Foster B."/>
            <person name="Roux S."/>
            <person name="Palaniappan K."/>
            <person name="Varghese N."/>
            <person name="Mukherjee S."/>
            <person name="Reddy T.B.K."/>
            <person name="Daum C."/>
            <person name="Copeland A."/>
            <person name="Chen I.A."/>
            <person name="Ivanova N.N."/>
            <person name="Kyrpides N.C."/>
            <person name="Shapiro N."/>
            <person name="Eloe-Fadrosh E.A."/>
            <person name="Pietrasiak N."/>
        </authorList>
    </citation>
    <scope>NUCLEOTIDE SEQUENCE</scope>
    <source>
        <strain evidence="1">CPER-KK1</strain>
    </source>
</reference>
<dbReference type="Proteomes" id="UP000753908">
    <property type="component" value="Unassembled WGS sequence"/>
</dbReference>
<proteinExistence type="predicted"/>
<evidence type="ECO:0000313" key="2">
    <source>
        <dbReference type="Proteomes" id="UP000753908"/>
    </source>
</evidence>
<reference evidence="1" key="1">
    <citation type="submission" date="2021-05" db="EMBL/GenBank/DDBJ databases">
        <authorList>
            <person name="Pietrasiak N."/>
            <person name="Ward R."/>
            <person name="Stajich J.E."/>
            <person name="Kurbessoian T."/>
        </authorList>
    </citation>
    <scope>NUCLEOTIDE SEQUENCE</scope>
    <source>
        <strain evidence="1">CPER-KK1</strain>
    </source>
</reference>
<organism evidence="1 2">
    <name type="scientific">Symplocastrum torsivum CPER-KK1</name>
    <dbReference type="NCBI Taxonomy" id="450513"/>
    <lineage>
        <taxon>Bacteria</taxon>
        <taxon>Bacillati</taxon>
        <taxon>Cyanobacteriota</taxon>
        <taxon>Cyanophyceae</taxon>
        <taxon>Oscillatoriophycideae</taxon>
        <taxon>Oscillatoriales</taxon>
        <taxon>Microcoleaceae</taxon>
        <taxon>Symplocastrum</taxon>
    </lineage>
</organism>
<protein>
    <submittedName>
        <fullName evidence="1">Uncharacterized protein</fullName>
    </submittedName>
</protein>
<name>A0A951PGH8_9CYAN</name>
<accession>A0A951PGH8</accession>
<gene>
    <name evidence="1" type="ORF">KME25_01505</name>
</gene>
<dbReference type="AlphaFoldDB" id="A0A951PGH8"/>
<comment type="caution">
    <text evidence="1">The sequence shown here is derived from an EMBL/GenBank/DDBJ whole genome shotgun (WGS) entry which is preliminary data.</text>
</comment>